<reference evidence="2 3" key="1">
    <citation type="journal article" date="2018" name="Plant J.">
        <title>Genome sequences of Chlorella sorokiniana UTEX 1602 and Micractinium conductrix SAG 241.80: implications to maltose excretion by a green alga.</title>
        <authorList>
            <person name="Arriola M.B."/>
            <person name="Velmurugan N."/>
            <person name="Zhang Y."/>
            <person name="Plunkett M.H."/>
            <person name="Hondzo H."/>
            <person name="Barney B.M."/>
        </authorList>
    </citation>
    <scope>NUCLEOTIDE SEQUENCE [LARGE SCALE GENOMIC DNA]</scope>
    <source>
        <strain evidence="2 3">SAG 241.80</strain>
    </source>
</reference>
<feature type="transmembrane region" description="Helical" evidence="1">
    <location>
        <begin position="368"/>
        <end position="389"/>
    </location>
</feature>
<feature type="transmembrane region" description="Helical" evidence="1">
    <location>
        <begin position="339"/>
        <end position="362"/>
    </location>
</feature>
<feature type="transmembrane region" description="Helical" evidence="1">
    <location>
        <begin position="305"/>
        <end position="327"/>
    </location>
</feature>
<dbReference type="AlphaFoldDB" id="A0A2P6V227"/>
<accession>A0A2P6V227</accession>
<evidence type="ECO:0000313" key="3">
    <source>
        <dbReference type="Proteomes" id="UP000239649"/>
    </source>
</evidence>
<keyword evidence="3" id="KW-1185">Reference proteome</keyword>
<dbReference type="Proteomes" id="UP000239649">
    <property type="component" value="Unassembled WGS sequence"/>
</dbReference>
<feature type="transmembrane region" description="Helical" evidence="1">
    <location>
        <begin position="194"/>
        <end position="214"/>
    </location>
</feature>
<feature type="transmembrane region" description="Helical" evidence="1">
    <location>
        <begin position="106"/>
        <end position="124"/>
    </location>
</feature>
<sequence length="398" mass="43570">WLEDNTPYNPKESKGRQVAQQQLRLAAWVRNLALVLMQAVMRVPSVLSLLWYSETTKAGAINFDSVTTYKHIFGSLVAVYFYCYAGSVLLFQLLGFFMPPLRYMRAAACINVIAVLLALWALWVPQSANVIYLINSATAATWVPMTCFIFLDLSRASVSQHGPPVMAYGDMLDHIMSIAPAWAILHSQGTINIAGMRAAGIVLLVLAVWFLLWLGHPASLSPHFSHMRLRLRGQAHLLLRRRRAWAVAVTITTADAFAGAFVASMVFRFKPGRSAGLRLMYCLASIPAVTVVQGILIIYCGTPGLYVAATVLAALLIRTNIVGLLNLHTLPNRETFTLVKTLQVVLGSLAIVAGLATGGSLINTNVQGWAVIGSYEVARLLLVAGFIMLHRRENIAKP</sequence>
<keyword evidence="1" id="KW-0812">Transmembrane</keyword>
<name>A0A2P6V227_9CHLO</name>
<feature type="transmembrane region" description="Helical" evidence="1">
    <location>
        <begin position="244"/>
        <end position="267"/>
    </location>
</feature>
<comment type="caution">
    <text evidence="2">The sequence shown here is derived from an EMBL/GenBank/DDBJ whole genome shotgun (WGS) entry which is preliminary data.</text>
</comment>
<evidence type="ECO:0000313" key="2">
    <source>
        <dbReference type="EMBL" id="PSC68142.1"/>
    </source>
</evidence>
<keyword evidence="1" id="KW-1133">Transmembrane helix</keyword>
<dbReference type="OrthoDB" id="406309at2759"/>
<feature type="non-terminal residue" evidence="2">
    <location>
        <position position="1"/>
    </location>
</feature>
<feature type="transmembrane region" description="Helical" evidence="1">
    <location>
        <begin position="279"/>
        <end position="299"/>
    </location>
</feature>
<evidence type="ECO:0000256" key="1">
    <source>
        <dbReference type="SAM" id="Phobius"/>
    </source>
</evidence>
<protein>
    <submittedName>
        <fullName evidence="2">Uncharacterized protein</fullName>
    </submittedName>
</protein>
<dbReference type="EMBL" id="LHPF02000041">
    <property type="protein sequence ID" value="PSC68142.1"/>
    <property type="molecule type" value="Genomic_DNA"/>
</dbReference>
<keyword evidence="1" id="KW-0472">Membrane</keyword>
<feature type="transmembrane region" description="Helical" evidence="1">
    <location>
        <begin position="130"/>
        <end position="151"/>
    </location>
</feature>
<proteinExistence type="predicted"/>
<organism evidence="2 3">
    <name type="scientific">Micractinium conductrix</name>
    <dbReference type="NCBI Taxonomy" id="554055"/>
    <lineage>
        <taxon>Eukaryota</taxon>
        <taxon>Viridiplantae</taxon>
        <taxon>Chlorophyta</taxon>
        <taxon>core chlorophytes</taxon>
        <taxon>Trebouxiophyceae</taxon>
        <taxon>Chlorellales</taxon>
        <taxon>Chlorellaceae</taxon>
        <taxon>Chlorella clade</taxon>
        <taxon>Micractinium</taxon>
    </lineage>
</organism>
<gene>
    <name evidence="2" type="ORF">C2E20_8207</name>
</gene>
<feature type="transmembrane region" description="Helical" evidence="1">
    <location>
        <begin position="72"/>
        <end position="94"/>
    </location>
</feature>